<keyword evidence="4" id="KW-0547">Nucleotide-binding</keyword>
<proteinExistence type="predicted"/>
<feature type="coiled-coil region" evidence="8">
    <location>
        <begin position="123"/>
        <end position="150"/>
    </location>
</feature>
<feature type="transmembrane region" description="Helical" evidence="9">
    <location>
        <begin position="152"/>
        <end position="173"/>
    </location>
</feature>
<keyword evidence="5 9" id="KW-1133">Transmembrane helix</keyword>
<evidence type="ECO:0000256" key="3">
    <source>
        <dbReference type="ARBA" id="ARBA00022692"/>
    </source>
</evidence>
<evidence type="ECO:0000256" key="1">
    <source>
        <dbReference type="ARBA" id="ARBA00004236"/>
    </source>
</evidence>
<accession>A0A7Y9KKX2</accession>
<name>A0A7Y9KKX2_9MICO</name>
<evidence type="ECO:0000256" key="8">
    <source>
        <dbReference type="SAM" id="Coils"/>
    </source>
</evidence>
<comment type="subcellular location">
    <subcellularLocation>
        <location evidence="1">Cell membrane</location>
    </subcellularLocation>
</comment>
<dbReference type="Pfam" id="PF18967">
    <property type="entry name" value="PycTM"/>
    <property type="match status" value="1"/>
</dbReference>
<gene>
    <name evidence="11" type="ORF">BJ991_001641</name>
</gene>
<evidence type="ECO:0000259" key="10">
    <source>
        <dbReference type="Pfam" id="PF18967"/>
    </source>
</evidence>
<keyword evidence="6" id="KW-0051">Antiviral defense</keyword>
<keyword evidence="7 9" id="KW-0472">Membrane</keyword>
<sequence length="193" mass="20843">MPMHRYGSSVYKICRTRPKSTRIRRVQLLSSELDSLRNSAVERTRSLDAKASFVVVAAGVLASAVGLGLVRSETWYVGLIPFGLTVWTVVQSAAALWPRSIDLPGARKLVAKHVDSADPPEKLEDFLLEVKTTEVENRNAQNEKKAAYTKRAFKLLVASLVAIFIVVGLNAILTSNGAASVGPKSTPSPTATP</sequence>
<organism evidence="11 12">
    <name type="scientific">Microbacterium immunditiarum</name>
    <dbReference type="NCBI Taxonomy" id="337480"/>
    <lineage>
        <taxon>Bacteria</taxon>
        <taxon>Bacillati</taxon>
        <taxon>Actinomycetota</taxon>
        <taxon>Actinomycetes</taxon>
        <taxon>Micrococcales</taxon>
        <taxon>Microbacteriaceae</taxon>
        <taxon>Microbacterium</taxon>
    </lineage>
</organism>
<keyword evidence="8" id="KW-0175">Coiled coil</keyword>
<keyword evidence="2" id="KW-1003">Cell membrane</keyword>
<keyword evidence="3 9" id="KW-0812">Transmembrane</keyword>
<dbReference type="Proteomes" id="UP000576969">
    <property type="component" value="Unassembled WGS sequence"/>
</dbReference>
<evidence type="ECO:0000313" key="12">
    <source>
        <dbReference type="Proteomes" id="UP000576969"/>
    </source>
</evidence>
<evidence type="ECO:0000256" key="2">
    <source>
        <dbReference type="ARBA" id="ARBA00022475"/>
    </source>
</evidence>
<protein>
    <submittedName>
        <fullName evidence="11">Type IV secretory pathway TrbD component</fullName>
    </submittedName>
</protein>
<evidence type="ECO:0000256" key="6">
    <source>
        <dbReference type="ARBA" id="ARBA00023118"/>
    </source>
</evidence>
<evidence type="ECO:0000256" key="4">
    <source>
        <dbReference type="ARBA" id="ARBA00022741"/>
    </source>
</evidence>
<evidence type="ECO:0000256" key="9">
    <source>
        <dbReference type="SAM" id="Phobius"/>
    </source>
</evidence>
<keyword evidence="12" id="KW-1185">Reference proteome</keyword>
<reference evidence="11 12" key="1">
    <citation type="submission" date="2020-07" db="EMBL/GenBank/DDBJ databases">
        <title>Sequencing the genomes of 1000 actinobacteria strains.</title>
        <authorList>
            <person name="Klenk H.-P."/>
        </authorList>
    </citation>
    <scope>NUCLEOTIDE SEQUENCE [LARGE SCALE GENOMIC DNA]</scope>
    <source>
        <strain evidence="11 12">DSM 24662</strain>
    </source>
</reference>
<evidence type="ECO:0000256" key="5">
    <source>
        <dbReference type="ARBA" id="ARBA00022989"/>
    </source>
</evidence>
<dbReference type="RefSeq" id="WP_179489072.1">
    <property type="nucleotide sequence ID" value="NZ_JACCBV010000001.1"/>
</dbReference>
<feature type="domain" description="Pycsar effector protein" evidence="10">
    <location>
        <begin position="40"/>
        <end position="169"/>
    </location>
</feature>
<comment type="caution">
    <text evidence="11">The sequence shown here is derived from an EMBL/GenBank/DDBJ whole genome shotgun (WGS) entry which is preliminary data.</text>
</comment>
<evidence type="ECO:0000313" key="11">
    <source>
        <dbReference type="EMBL" id="NYE19613.1"/>
    </source>
</evidence>
<dbReference type="InterPro" id="IPR043760">
    <property type="entry name" value="PycTM_dom"/>
</dbReference>
<dbReference type="AlphaFoldDB" id="A0A7Y9KKX2"/>
<dbReference type="EMBL" id="JACCBV010000001">
    <property type="protein sequence ID" value="NYE19613.1"/>
    <property type="molecule type" value="Genomic_DNA"/>
</dbReference>
<feature type="transmembrane region" description="Helical" evidence="9">
    <location>
        <begin position="75"/>
        <end position="97"/>
    </location>
</feature>
<evidence type="ECO:0000256" key="7">
    <source>
        <dbReference type="ARBA" id="ARBA00023136"/>
    </source>
</evidence>
<feature type="transmembrane region" description="Helical" evidence="9">
    <location>
        <begin position="51"/>
        <end position="69"/>
    </location>
</feature>